<feature type="region of interest" description="Disordered" evidence="1">
    <location>
        <begin position="505"/>
        <end position="709"/>
    </location>
</feature>
<reference evidence="2" key="1">
    <citation type="journal article" date="2014" name="Int. J. Syst. Evol. Microbiol.">
        <title>Complete genome sequence of Corynebacterium casei LMG S-19264T (=DSM 44701T), isolated from a smear-ripened cheese.</title>
        <authorList>
            <consortium name="US DOE Joint Genome Institute (JGI-PGF)"/>
            <person name="Walter F."/>
            <person name="Albersmeier A."/>
            <person name="Kalinowski J."/>
            <person name="Ruckert C."/>
        </authorList>
    </citation>
    <scope>NUCLEOTIDE SEQUENCE</scope>
    <source>
        <strain evidence="2">KCTC 23430</strain>
    </source>
</reference>
<gene>
    <name evidence="2" type="ORF">GCM10007053_12700</name>
</gene>
<sequence length="709" mass="75247">MHLATMYRYSVDNAVTYTSEDLVLFKESPFAAFMERLTLENPQHGIPPDAGSQPPRDTRIRQDEIADTLQAEGRSVVNIDWDAPEPERREATLDAMRRGVDFIVNGQLALGSLSGSANLLMRTSGYSELGEFLYIPCDTQSKTTVQSAFRLCFLADLLHSLQGQLPPQMMIIRGGSDVVPLKTDDHIYHYSAVKQRFMNAQRHFRKHRMPDPAESSHFGRWGDCANEVLRQRALSPDAPVVEAIAKPVPQPQRAVGAGAADATAYDAPGMDPQAAPELDNGPFKKGLRVSGTLADQARALSTEPQVAPADVSRPPAAFQSAVTSTVTGESSFATGHSAQERSRKGPSESPGEESVRRRRLAQARIRAAREQQAREEQARERVGIESRAREERVRQARVSDPSIYAENGKVVPDTGSTAAVSTSAVSTSAVSTSARSTGAPSRAAPSRAAQEQLSAAALAAQSGTGQRVKASTEASESMSAMPQETAIPALDQDDLDALDCVATPNAGAGRLAPQRGSSASRATASDEAVGGDAVMDDLGFVQVHGHAQPQPHVERRQGPPDGIERRRPPKAPPPALGGAELPLEAAEPEAVDDEAKMERALAVGATPAPHPLDTPGFNVHSRSIVDRDEGGLAHGPAGSAALSASSPGGNSSAANEKTAPLGDSRLPRFEGYHEALAEEQPRQGRADTARPDSGLITNPSAALDDTNKP</sequence>
<feature type="compositionally biased region" description="Basic and acidic residues" evidence="1">
    <location>
        <begin position="552"/>
        <end position="566"/>
    </location>
</feature>
<name>A0A918XGF9_9GAMM</name>
<dbReference type="AlphaFoldDB" id="A0A918XGF9"/>
<feature type="compositionally biased region" description="Low complexity" evidence="1">
    <location>
        <begin position="634"/>
        <end position="655"/>
    </location>
</feature>
<feature type="compositionally biased region" description="Basic and acidic residues" evidence="1">
    <location>
        <begin position="665"/>
        <end position="690"/>
    </location>
</feature>
<evidence type="ECO:0000313" key="3">
    <source>
        <dbReference type="Proteomes" id="UP000644693"/>
    </source>
</evidence>
<reference evidence="2" key="2">
    <citation type="submission" date="2020-09" db="EMBL/GenBank/DDBJ databases">
        <authorList>
            <person name="Sun Q."/>
            <person name="Kim S."/>
        </authorList>
    </citation>
    <scope>NUCLEOTIDE SEQUENCE</scope>
    <source>
        <strain evidence="2">KCTC 23430</strain>
    </source>
</reference>
<feature type="compositionally biased region" description="Polar residues" evidence="1">
    <location>
        <begin position="320"/>
        <end position="337"/>
    </location>
</feature>
<organism evidence="2 3">
    <name type="scientific">Parahalioglobus pacificus</name>
    <dbReference type="NCBI Taxonomy" id="930806"/>
    <lineage>
        <taxon>Bacteria</taxon>
        <taxon>Pseudomonadati</taxon>
        <taxon>Pseudomonadota</taxon>
        <taxon>Gammaproteobacteria</taxon>
        <taxon>Cellvibrionales</taxon>
        <taxon>Halieaceae</taxon>
        <taxon>Parahalioglobus</taxon>
    </lineage>
</organism>
<keyword evidence="3" id="KW-1185">Reference proteome</keyword>
<dbReference type="Proteomes" id="UP000644693">
    <property type="component" value="Unassembled WGS sequence"/>
</dbReference>
<feature type="compositionally biased region" description="Low complexity" evidence="1">
    <location>
        <begin position="471"/>
        <end position="481"/>
    </location>
</feature>
<accession>A0A918XGF9</accession>
<proteinExistence type="predicted"/>
<feature type="region of interest" description="Disordered" evidence="1">
    <location>
        <begin position="387"/>
        <end position="485"/>
    </location>
</feature>
<evidence type="ECO:0000313" key="2">
    <source>
        <dbReference type="EMBL" id="GHD30668.1"/>
    </source>
</evidence>
<dbReference type="EMBL" id="BMYM01000001">
    <property type="protein sequence ID" value="GHD30668.1"/>
    <property type="molecule type" value="Genomic_DNA"/>
</dbReference>
<feature type="region of interest" description="Disordered" evidence="1">
    <location>
        <begin position="300"/>
        <end position="359"/>
    </location>
</feature>
<feature type="compositionally biased region" description="Low complexity" evidence="1">
    <location>
        <begin position="576"/>
        <end position="585"/>
    </location>
</feature>
<evidence type="ECO:0000256" key="1">
    <source>
        <dbReference type="SAM" id="MobiDB-lite"/>
    </source>
</evidence>
<protein>
    <submittedName>
        <fullName evidence="2">Uncharacterized protein</fullName>
    </submittedName>
</protein>
<feature type="compositionally biased region" description="Low complexity" evidence="1">
    <location>
        <begin position="254"/>
        <end position="267"/>
    </location>
</feature>
<feature type="compositionally biased region" description="Low complexity" evidence="1">
    <location>
        <begin position="414"/>
        <end position="462"/>
    </location>
</feature>
<feature type="region of interest" description="Disordered" evidence="1">
    <location>
        <begin position="251"/>
        <end position="287"/>
    </location>
</feature>
<comment type="caution">
    <text evidence="2">The sequence shown here is derived from an EMBL/GenBank/DDBJ whole genome shotgun (WGS) entry which is preliminary data.</text>
</comment>